<dbReference type="InterPro" id="IPR029058">
    <property type="entry name" value="AB_hydrolase_fold"/>
</dbReference>
<comment type="caution">
    <text evidence="2">The sequence shown here is derived from an EMBL/GenBank/DDBJ whole genome shotgun (WGS) entry which is preliminary data.</text>
</comment>
<dbReference type="PANTHER" id="PTHR43194:SF2">
    <property type="entry name" value="PEROXISOMAL MEMBRANE PROTEIN LPX1"/>
    <property type="match status" value="1"/>
</dbReference>
<dbReference type="NCBIfam" id="TIGR02427">
    <property type="entry name" value="protocat_pcaD"/>
    <property type="match status" value="1"/>
</dbReference>
<dbReference type="PANTHER" id="PTHR43194">
    <property type="entry name" value="HYDROLASE ALPHA/BETA FOLD FAMILY"/>
    <property type="match status" value="1"/>
</dbReference>
<dbReference type="EMBL" id="JACHMH010000001">
    <property type="protein sequence ID" value="MBB4678993.1"/>
    <property type="molecule type" value="Genomic_DNA"/>
</dbReference>
<dbReference type="InterPro" id="IPR000073">
    <property type="entry name" value="AB_hydrolase_1"/>
</dbReference>
<accession>A0A7W7CFT8</accession>
<dbReference type="Pfam" id="PF00561">
    <property type="entry name" value="Abhydrolase_1"/>
    <property type="match status" value="1"/>
</dbReference>
<feature type="domain" description="AB hydrolase-1" evidence="1">
    <location>
        <begin position="16"/>
        <end position="240"/>
    </location>
</feature>
<dbReference type="EC" id="3.1.1.24" evidence="2"/>
<dbReference type="SUPFAM" id="SSF53474">
    <property type="entry name" value="alpha/beta-Hydrolases"/>
    <property type="match status" value="1"/>
</dbReference>
<dbReference type="InterPro" id="IPR026968">
    <property type="entry name" value="PcaD/CatD"/>
</dbReference>
<dbReference type="AlphaFoldDB" id="A0A7W7CFT8"/>
<keyword evidence="3" id="KW-1185">Reference proteome</keyword>
<sequence>MTILPAYRVDGPVHGPPVVLSGSLGSDHRMWRPQAGALAAAGYRVISYDHRGHGASPTPPGPYEMAGLAADAAALLDELDLPEAHFAGLSLGGMVGMWLAAHRPDRVRGLVLCCTSADLNPRSGWAERARLVRAEGTGAVAEAVVSRWLTPDCAQRRPEFVAELRGMITATSAEGYAACCGAIERMDLLPLLPTISAPTLVISGSEDPATPPEHGRLIADRIPGARFALVEQAAHLGNVEQPAEFTQLVLEHLGALDV</sequence>
<evidence type="ECO:0000259" key="1">
    <source>
        <dbReference type="Pfam" id="PF00561"/>
    </source>
</evidence>
<protein>
    <submittedName>
        <fullName evidence="2">3-oxoadipate enol-lactonase</fullName>
        <ecNumber evidence="2">3.1.1.24</ecNumber>
    </submittedName>
</protein>
<reference evidence="2 3" key="1">
    <citation type="submission" date="2020-08" db="EMBL/GenBank/DDBJ databases">
        <title>Sequencing the genomes of 1000 actinobacteria strains.</title>
        <authorList>
            <person name="Klenk H.-P."/>
        </authorList>
    </citation>
    <scope>NUCLEOTIDE SEQUENCE [LARGE SCALE GENOMIC DNA]</scope>
    <source>
        <strain evidence="2 3">DSM 44230</strain>
    </source>
</reference>
<keyword evidence="2" id="KW-0378">Hydrolase</keyword>
<organism evidence="2 3">
    <name type="scientific">Crossiella cryophila</name>
    <dbReference type="NCBI Taxonomy" id="43355"/>
    <lineage>
        <taxon>Bacteria</taxon>
        <taxon>Bacillati</taxon>
        <taxon>Actinomycetota</taxon>
        <taxon>Actinomycetes</taxon>
        <taxon>Pseudonocardiales</taxon>
        <taxon>Pseudonocardiaceae</taxon>
        <taxon>Crossiella</taxon>
    </lineage>
</organism>
<evidence type="ECO:0000313" key="3">
    <source>
        <dbReference type="Proteomes" id="UP000533598"/>
    </source>
</evidence>
<dbReference type="GO" id="GO:0042952">
    <property type="term" value="P:beta-ketoadipate pathway"/>
    <property type="evidence" value="ECO:0007669"/>
    <property type="project" value="InterPro"/>
</dbReference>
<dbReference type="GO" id="GO:0047570">
    <property type="term" value="F:3-oxoadipate enol-lactonase activity"/>
    <property type="evidence" value="ECO:0007669"/>
    <property type="project" value="UniProtKB-EC"/>
</dbReference>
<dbReference type="RefSeq" id="WP_185004793.1">
    <property type="nucleotide sequence ID" value="NZ_JACHMH010000001.1"/>
</dbReference>
<gene>
    <name evidence="2" type="ORF">HNR67_005111</name>
</gene>
<proteinExistence type="predicted"/>
<dbReference type="Proteomes" id="UP000533598">
    <property type="component" value="Unassembled WGS sequence"/>
</dbReference>
<dbReference type="PRINTS" id="PR00111">
    <property type="entry name" value="ABHYDROLASE"/>
</dbReference>
<evidence type="ECO:0000313" key="2">
    <source>
        <dbReference type="EMBL" id="MBB4678993.1"/>
    </source>
</evidence>
<dbReference type="InterPro" id="IPR050228">
    <property type="entry name" value="Carboxylesterase_BioH"/>
</dbReference>
<dbReference type="Gene3D" id="3.40.50.1820">
    <property type="entry name" value="alpha/beta hydrolase"/>
    <property type="match status" value="1"/>
</dbReference>
<name>A0A7W7CFT8_9PSEU</name>